<gene>
    <name evidence="6" type="ORF">ACFSAS_10965</name>
</gene>
<dbReference type="InterPro" id="IPR000014">
    <property type="entry name" value="PAS"/>
</dbReference>
<accession>A0ABD6DXW9</accession>
<keyword evidence="7" id="KW-1185">Reference proteome</keyword>
<dbReference type="Pfam" id="PF13185">
    <property type="entry name" value="GAF_2"/>
    <property type="match status" value="1"/>
</dbReference>
<dbReference type="Gene3D" id="3.30.450.40">
    <property type="match status" value="1"/>
</dbReference>
<dbReference type="Pfam" id="PF04967">
    <property type="entry name" value="HTH_10"/>
    <property type="match status" value="1"/>
</dbReference>
<dbReference type="InterPro" id="IPR003018">
    <property type="entry name" value="GAF"/>
</dbReference>
<evidence type="ECO:0000256" key="2">
    <source>
        <dbReference type="ARBA" id="ARBA00023163"/>
    </source>
</evidence>
<dbReference type="RefSeq" id="WP_256308759.1">
    <property type="nucleotide sequence ID" value="NZ_JANHAW010000003.1"/>
</dbReference>
<dbReference type="SUPFAM" id="SSF55781">
    <property type="entry name" value="GAF domain-like"/>
    <property type="match status" value="1"/>
</dbReference>
<dbReference type="Pfam" id="PF00989">
    <property type="entry name" value="PAS"/>
    <property type="match status" value="1"/>
</dbReference>
<dbReference type="InterPro" id="IPR029016">
    <property type="entry name" value="GAF-like_dom_sf"/>
</dbReference>
<dbReference type="InterPro" id="IPR000700">
    <property type="entry name" value="PAS-assoc_C"/>
</dbReference>
<dbReference type="SMART" id="SM00091">
    <property type="entry name" value="PAS"/>
    <property type="match status" value="2"/>
</dbReference>
<feature type="region of interest" description="Disordered" evidence="3">
    <location>
        <begin position="520"/>
        <end position="552"/>
    </location>
</feature>
<evidence type="ECO:0000259" key="4">
    <source>
        <dbReference type="PROSITE" id="PS50112"/>
    </source>
</evidence>
<feature type="domain" description="PAC" evidence="5">
    <location>
        <begin position="195"/>
        <end position="246"/>
    </location>
</feature>
<dbReference type="InterPro" id="IPR007050">
    <property type="entry name" value="HTH_bacterioopsin"/>
</dbReference>
<name>A0ABD6DXW9_9EURY</name>
<dbReference type="InterPro" id="IPR013767">
    <property type="entry name" value="PAS_fold"/>
</dbReference>
<feature type="domain" description="PAS" evidence="4">
    <location>
        <begin position="121"/>
        <end position="190"/>
    </location>
</feature>
<dbReference type="InterPro" id="IPR035965">
    <property type="entry name" value="PAS-like_dom_sf"/>
</dbReference>
<reference evidence="6 7" key="1">
    <citation type="journal article" date="2019" name="Int. J. Syst. Evol. Microbiol.">
        <title>The Global Catalogue of Microorganisms (GCM) 10K type strain sequencing project: providing services to taxonomists for standard genome sequencing and annotation.</title>
        <authorList>
            <consortium name="The Broad Institute Genomics Platform"/>
            <consortium name="The Broad Institute Genome Sequencing Center for Infectious Disease"/>
            <person name="Wu L."/>
            <person name="Ma J."/>
        </authorList>
    </citation>
    <scope>NUCLEOTIDE SEQUENCE [LARGE SCALE GENOMIC DNA]</scope>
    <source>
        <strain evidence="6 7">CGMCC 1.10387</strain>
    </source>
</reference>
<feature type="region of interest" description="Disordered" evidence="3">
    <location>
        <begin position="314"/>
        <end position="382"/>
    </location>
</feature>
<dbReference type="SMART" id="SM00065">
    <property type="entry name" value="GAF"/>
    <property type="match status" value="1"/>
</dbReference>
<dbReference type="Gene3D" id="3.30.450.20">
    <property type="entry name" value="PAS domain"/>
    <property type="match status" value="2"/>
</dbReference>
<organism evidence="6 7">
    <name type="scientific">Halobellus litoreus</name>
    <dbReference type="NCBI Taxonomy" id="755310"/>
    <lineage>
        <taxon>Archaea</taxon>
        <taxon>Methanobacteriati</taxon>
        <taxon>Methanobacteriota</taxon>
        <taxon>Stenosarchaea group</taxon>
        <taxon>Halobacteria</taxon>
        <taxon>Halobacteriales</taxon>
        <taxon>Haloferacaceae</taxon>
        <taxon>Halobellus</taxon>
    </lineage>
</organism>
<dbReference type="EMBL" id="JBHUDP010000003">
    <property type="protein sequence ID" value="MFD1686132.1"/>
    <property type="molecule type" value="Genomic_DNA"/>
</dbReference>
<comment type="caution">
    <text evidence="6">The sequence shown here is derived from an EMBL/GenBank/DDBJ whole genome shotgun (WGS) entry which is preliminary data.</text>
</comment>
<evidence type="ECO:0000256" key="3">
    <source>
        <dbReference type="SAM" id="MobiDB-lite"/>
    </source>
</evidence>
<keyword evidence="2" id="KW-0804">Transcription</keyword>
<sequence>MTGDGASSEESTSVGSFLDRAITGFLLIDNSLTITAANDTSAGLLDIDGDPVGSDLATIDPIVGPELAEIVDDAAHGDTIVETEVTLDRGRTVEVRAVPTGGNTVSILVRDASDRVRMRWKLQRSNRILETLEDGVYTLDEAFVITSVNDAVTSMTGYDRDELVGSHASMLAGEQTLSMADELIEQLRGDGADVGMIESSIRTADGDSLPIETHFSSVEFPNGRQERVGVIRDVTDRKQNEHALRELNRSARLLLGAEETEAVYQTIVDVARSVWPAAAVVAYSLDRSASVLAPVAASIDDPEVGEPGTTVWEAFSTADSGGGAPASTGERSDPTSDGSAESAPSFHRISSAAPEPMGGEGGPDTPSGNVVERSDDADSTGTRTLYATLDEYGLLRIEFPDADPAGNVGESVELLAANAVAALGRVEREAELAQHRETLSERTRKLQRLHGFNDLLRRINGALVEADTLEEIATAVCDPLVEAESVAFAWFGETYRTGGRPRPVAWAGDDRGYLDELSAATDSTESPEGGSLDEPSHSALDSGERVHVPDVSDGLRKSPWRERALVRGFGSVLSVPLVYDDVEYGVLSVYADRRGAFEGEFGELLGELGDTVADAINSIETRRSLRSESVVELDVRIDGSNAVLPRIATALGERVHVEGTVRQSDDRSLVYLDTEADPTSLSEAVHAVESVRVLDGDSAGRVEVVIAGATVVDRLTKHGVTVERLVADSAGFDATVTLSPAVDVRTVLESLGDRYESVELLARRDREMGTRDARDPGAMTGELTDRQREAARTAYLSGYFEWPRASTGENVAAAMGITQPTFNRHLRTAERKLFSSLFETPGDDG</sequence>
<proteinExistence type="predicted"/>
<dbReference type="PROSITE" id="PS50113">
    <property type="entry name" value="PAC"/>
    <property type="match status" value="1"/>
</dbReference>
<dbReference type="PROSITE" id="PS50112">
    <property type="entry name" value="PAS"/>
    <property type="match status" value="1"/>
</dbReference>
<evidence type="ECO:0000313" key="7">
    <source>
        <dbReference type="Proteomes" id="UP001597092"/>
    </source>
</evidence>
<dbReference type="Pfam" id="PF15915">
    <property type="entry name" value="BAT"/>
    <property type="match status" value="1"/>
</dbReference>
<dbReference type="CDD" id="cd00130">
    <property type="entry name" value="PAS"/>
    <property type="match status" value="1"/>
</dbReference>
<evidence type="ECO:0000313" key="6">
    <source>
        <dbReference type="EMBL" id="MFD1686132.1"/>
    </source>
</evidence>
<dbReference type="PANTHER" id="PTHR34236">
    <property type="entry name" value="DIMETHYL SULFOXIDE REDUCTASE TRANSCRIPTIONAL ACTIVATOR"/>
    <property type="match status" value="1"/>
</dbReference>
<protein>
    <submittedName>
        <fullName evidence="6">Bacterio-opsin activator domain-containing protein</fullName>
    </submittedName>
</protein>
<feature type="compositionally biased region" description="Basic and acidic residues" evidence="3">
    <location>
        <begin position="542"/>
        <end position="552"/>
    </location>
</feature>
<dbReference type="Proteomes" id="UP001597092">
    <property type="component" value="Unassembled WGS sequence"/>
</dbReference>
<keyword evidence="1" id="KW-0805">Transcription regulation</keyword>
<dbReference type="NCBIfam" id="TIGR00229">
    <property type="entry name" value="sensory_box"/>
    <property type="match status" value="1"/>
</dbReference>
<evidence type="ECO:0000256" key="1">
    <source>
        <dbReference type="ARBA" id="ARBA00023015"/>
    </source>
</evidence>
<dbReference type="SUPFAM" id="SSF55785">
    <property type="entry name" value="PYP-like sensor domain (PAS domain)"/>
    <property type="match status" value="1"/>
</dbReference>
<dbReference type="InterPro" id="IPR031803">
    <property type="entry name" value="BAT_GAF/HTH-assoc"/>
</dbReference>
<dbReference type="PANTHER" id="PTHR34236:SF1">
    <property type="entry name" value="DIMETHYL SULFOXIDE REDUCTASE TRANSCRIPTIONAL ACTIVATOR"/>
    <property type="match status" value="1"/>
</dbReference>
<evidence type="ECO:0000259" key="5">
    <source>
        <dbReference type="PROSITE" id="PS50113"/>
    </source>
</evidence>
<dbReference type="AlphaFoldDB" id="A0ABD6DXW9"/>